<protein>
    <submittedName>
        <fullName evidence="3">Nucleotidyltransferase domain-containing protein</fullName>
    </submittedName>
</protein>
<evidence type="ECO:0000313" key="3">
    <source>
        <dbReference type="EMBL" id="VFK46190.1"/>
    </source>
</evidence>
<feature type="domain" description="Polymerase nucleotidyl transferase" evidence="1">
    <location>
        <begin position="179"/>
        <end position="237"/>
    </location>
</feature>
<dbReference type="GO" id="GO:0016887">
    <property type="term" value="F:ATP hydrolysis activity"/>
    <property type="evidence" value="ECO:0007669"/>
    <property type="project" value="InterPro"/>
</dbReference>
<dbReference type="AlphaFoldDB" id="A0A450YXB8"/>
<reference evidence="3" key="1">
    <citation type="submission" date="2019-02" db="EMBL/GenBank/DDBJ databases">
        <authorList>
            <person name="Gruber-Vodicka R. H."/>
            <person name="Seah K. B. B."/>
        </authorList>
    </citation>
    <scope>NUCLEOTIDE SEQUENCE</scope>
    <source>
        <strain evidence="3">BECK_BZ125</strain>
    </source>
</reference>
<dbReference type="Pfam" id="PF01909">
    <property type="entry name" value="NTP_transf_2"/>
    <property type="match status" value="1"/>
</dbReference>
<dbReference type="PANTHER" id="PTHR40396:SF1">
    <property type="entry name" value="ATPASE AAA-TYPE CORE DOMAIN-CONTAINING PROTEIN"/>
    <property type="match status" value="1"/>
</dbReference>
<name>A0A450YXB8_9GAMM</name>
<dbReference type="GO" id="GO:0005524">
    <property type="term" value="F:ATP binding"/>
    <property type="evidence" value="ECO:0007669"/>
    <property type="project" value="InterPro"/>
</dbReference>
<dbReference type="InterPro" id="IPR003959">
    <property type="entry name" value="ATPase_AAA_core"/>
</dbReference>
<organism evidence="3">
    <name type="scientific">Candidatus Kentrum sp. TC</name>
    <dbReference type="NCBI Taxonomy" id="2126339"/>
    <lineage>
        <taxon>Bacteria</taxon>
        <taxon>Pseudomonadati</taxon>
        <taxon>Pseudomonadota</taxon>
        <taxon>Gammaproteobacteria</taxon>
        <taxon>Candidatus Kentrum</taxon>
    </lineage>
</organism>
<dbReference type="InterPro" id="IPR002934">
    <property type="entry name" value="Polymerase_NTP_transf_dom"/>
</dbReference>
<accession>A0A450YXB8</accession>
<evidence type="ECO:0000259" key="1">
    <source>
        <dbReference type="Pfam" id="PF01909"/>
    </source>
</evidence>
<evidence type="ECO:0000259" key="2">
    <source>
        <dbReference type="Pfam" id="PF13304"/>
    </source>
</evidence>
<dbReference type="SUPFAM" id="SSF52540">
    <property type="entry name" value="P-loop containing nucleoside triphosphate hydrolases"/>
    <property type="match status" value="1"/>
</dbReference>
<keyword evidence="3" id="KW-0808">Transferase</keyword>
<dbReference type="GO" id="GO:0016779">
    <property type="term" value="F:nucleotidyltransferase activity"/>
    <property type="evidence" value="ECO:0007669"/>
    <property type="project" value="InterPro"/>
</dbReference>
<proteinExistence type="predicted"/>
<dbReference type="Gene3D" id="3.30.460.10">
    <property type="entry name" value="Beta Polymerase, domain 2"/>
    <property type="match status" value="1"/>
</dbReference>
<sequence>MPGLSRVDAKSTEEGRVLLRFRDRVFEDPFLARYVSDGTIKMFAYSMLLHDPAPHPLPCVEEPENQLYPKLLWELAEKFRAYADRGGQIFVSAHSLGFLNAMGLDEVFWLLKEDGDSEIRRVRDDERNQAIHDGGRSDGGLVERGFFRGGGQMKYIDSLRETDSFKQRNEYSLGKIREIQEAFKETFESTQYGDLGISIFCAGSLGRGDARSESDLDLFILSKKEKKEIRRIDTIKLLANAININEKLEYPGFSNDGKYFKVYSFPEMLKRLGSPDDDVKNLFTVRMLLLLESRPIINEELYKEQIDLILKHYFRDSSERNPFLPLFLVNDILRYWRTLCLNYELVRNDSKKSWRKKNINLKFSRMLTIFGTIFPLISRSDLKRKDIEKLTELTPMERLAQGLDDLGDDSLVGEFDEFINIYEEFIQLKEKMGEKIEVDDSEYKSMEDKAKSFSEFLYRCLTHNKIEEKYKRYLVL</sequence>
<dbReference type="Pfam" id="PF13304">
    <property type="entry name" value="AAA_21"/>
    <property type="match status" value="1"/>
</dbReference>
<feature type="domain" description="ATPase AAA-type core" evidence="2">
    <location>
        <begin position="18"/>
        <end position="99"/>
    </location>
</feature>
<dbReference type="CDD" id="cd05403">
    <property type="entry name" value="NT_KNTase_like"/>
    <property type="match status" value="1"/>
</dbReference>
<dbReference type="SUPFAM" id="SSF81301">
    <property type="entry name" value="Nucleotidyltransferase"/>
    <property type="match status" value="1"/>
</dbReference>
<dbReference type="EMBL" id="CAADFT010000060">
    <property type="protein sequence ID" value="VFK46190.1"/>
    <property type="molecule type" value="Genomic_DNA"/>
</dbReference>
<gene>
    <name evidence="3" type="ORF">BECKTC1821E_GA0114239_10606</name>
</gene>
<dbReference type="PANTHER" id="PTHR40396">
    <property type="entry name" value="ATPASE-LIKE PROTEIN"/>
    <property type="match status" value="1"/>
</dbReference>
<dbReference type="InterPro" id="IPR043519">
    <property type="entry name" value="NT_sf"/>
</dbReference>
<dbReference type="InterPro" id="IPR027417">
    <property type="entry name" value="P-loop_NTPase"/>
</dbReference>